<dbReference type="OrthoDB" id="4540492at2759"/>
<gene>
    <name evidence="2" type="ORF">FJT64_005833</name>
</gene>
<name>A0A6A4VSU8_AMPAM</name>
<proteinExistence type="predicted"/>
<feature type="region of interest" description="Disordered" evidence="1">
    <location>
        <begin position="1"/>
        <end position="211"/>
    </location>
</feature>
<keyword evidence="3" id="KW-1185">Reference proteome</keyword>
<feature type="compositionally biased region" description="Basic and acidic residues" evidence="1">
    <location>
        <begin position="162"/>
        <end position="171"/>
    </location>
</feature>
<feature type="compositionally biased region" description="Pro residues" evidence="1">
    <location>
        <begin position="41"/>
        <end position="51"/>
    </location>
</feature>
<evidence type="ECO:0000313" key="3">
    <source>
        <dbReference type="Proteomes" id="UP000440578"/>
    </source>
</evidence>
<accession>A0A6A4VSU8</accession>
<dbReference type="EMBL" id="VIIS01001538">
    <property type="protein sequence ID" value="KAF0296743.1"/>
    <property type="molecule type" value="Genomic_DNA"/>
</dbReference>
<feature type="region of interest" description="Disordered" evidence="1">
    <location>
        <begin position="393"/>
        <end position="417"/>
    </location>
</feature>
<organism evidence="2 3">
    <name type="scientific">Amphibalanus amphitrite</name>
    <name type="common">Striped barnacle</name>
    <name type="synonym">Balanus amphitrite</name>
    <dbReference type="NCBI Taxonomy" id="1232801"/>
    <lineage>
        <taxon>Eukaryota</taxon>
        <taxon>Metazoa</taxon>
        <taxon>Ecdysozoa</taxon>
        <taxon>Arthropoda</taxon>
        <taxon>Crustacea</taxon>
        <taxon>Multicrustacea</taxon>
        <taxon>Cirripedia</taxon>
        <taxon>Thoracica</taxon>
        <taxon>Thoracicalcarea</taxon>
        <taxon>Balanomorpha</taxon>
        <taxon>Balanoidea</taxon>
        <taxon>Balanidae</taxon>
        <taxon>Amphibalaninae</taxon>
        <taxon>Amphibalanus</taxon>
    </lineage>
</organism>
<dbReference type="AlphaFoldDB" id="A0A6A4VSU8"/>
<dbReference type="Proteomes" id="UP000440578">
    <property type="component" value="Unassembled WGS sequence"/>
</dbReference>
<protein>
    <submittedName>
        <fullName evidence="2">Uncharacterized protein</fullName>
    </submittedName>
</protein>
<evidence type="ECO:0000313" key="2">
    <source>
        <dbReference type="EMBL" id="KAF0296743.1"/>
    </source>
</evidence>
<comment type="caution">
    <text evidence="2">The sequence shown here is derived from an EMBL/GenBank/DDBJ whole genome shotgun (WGS) entry which is preliminary data.</text>
</comment>
<feature type="compositionally biased region" description="Basic and acidic residues" evidence="1">
    <location>
        <begin position="393"/>
        <end position="408"/>
    </location>
</feature>
<reference evidence="2 3" key="1">
    <citation type="submission" date="2019-07" db="EMBL/GenBank/DDBJ databases">
        <title>Draft genome assembly of a fouling barnacle, Amphibalanus amphitrite (Darwin, 1854): The first reference genome for Thecostraca.</title>
        <authorList>
            <person name="Kim W."/>
        </authorList>
    </citation>
    <scope>NUCLEOTIDE SEQUENCE [LARGE SCALE GENOMIC DNA]</scope>
    <source>
        <strain evidence="2">SNU_AA5</strain>
        <tissue evidence="2">Soma without cirri and trophi</tissue>
    </source>
</reference>
<evidence type="ECO:0000256" key="1">
    <source>
        <dbReference type="SAM" id="MobiDB-lite"/>
    </source>
</evidence>
<sequence length="417" mass="45809">MTTSVARAGDTAMGETRRRARPMSAPGRPAAADGLGAAWPGRPPAEPPPSQPSSELVEVTLGRPAGPAFAPPSHVPTLSTFSGGRSEGAEARAGHQRALSQPAPPPRTTLSERQPAAARPPSEGPGPPAQRLPGEQTPRRSLSDRPVPPRTLPDRPVLPRTLPERPPRTLPDRSAAFRTLPLPERPARSRALSEGQPPPRRTLSAGHGPAWDQLERRLDEVVTGVDLMPPEYSIRLLDEPVRYIGPEPGRLLLLEPGDSPLGAARPPDPFQDDDPHDAFSADVGADQGYAADDEYEEQTVKQMLRSLQRQLTTMSRNLTAKLDSIQSDRYTETNAQLKVIRAQLRELTDSVINCQSEVSEVRKDVHMIRHEIDQLQSAKAEMEELRECVERLEEEQRRRKARSVEQLKMETPLSGQE</sequence>